<dbReference type="OrthoDB" id="416987at2759"/>
<dbReference type="PROSITE" id="PS50994">
    <property type="entry name" value="INTEGRASE"/>
    <property type="match status" value="1"/>
</dbReference>
<feature type="region of interest" description="Disordered" evidence="1">
    <location>
        <begin position="1"/>
        <end position="29"/>
    </location>
</feature>
<name>A0A226DHX1_FOLCA</name>
<sequence>MCPLLPSNQKLQDANGRKTEFEAASSNEPTYSAANASHACRDDVLMKTVLVRVVGQNGSRIVRLIFDEGSQQSIGGESVITAVGSLKCGEEWTRNVLFGGISTEPRKISKYKVQLQSLDGKCKRELMLNKAVRICGEISRIPSGPWITELQKRKIWLSDYEQNQVGNPDIEILIGSDYWGHLVIGKRIRLSCGLVAVETIFGWTLSGPVPGKRDPTIGMMSISTFLFNAEASLKELWDLEKLGITDPAEHKTKKESEQHAYQHFLQTVSKSEEGRYSVCLPWIEGATNIPNNRVIAEKRLLSITAKLNMDDNFARYDQVFKDWMHEDLIEEVQEDTVPCHYLPHRPIIKLESKTTPIRPVFDASCKVGRNPSLNECLEKGPNLIELIPALLLRFRLKKIGVISDIRKAFQMIEVAAADRDFLRLLWWDEKKNVKIFRHKRVVFGVNCSPFLLGGVIEHHLDQVQDEEKDIAIQLLDSLYVDNCVTSVDSQEDYENFKEKSSNLLLKAKMDLQQWERSALSEQKSDFTPELASVLGLIWDKNSDVLSVNIPTTILSQKISKRFILSQVQKIFDPLGFVSPVTLIPKLLLQKTWNDKTEWDEELNPSIKEEFEKWLNDMKMLENVKIPRWVFYANSTSKIQFHVFCDASQYAYAAAVYVRVQDAEKVTVQLLQAKARVAPLKKMTIPRLELLGCVIAARLSKSVKEALSMDDVETHFWSDSTTALAWIKRNDVWGTFVGNRVKEICSISKPEEWRHVPGLLNPADLPSRGSSPANFVKTTWWEGPDWLKRQRTEWPSGQEEINEDDILIEMKKASTKMLITLNGTLPWYLKMSASFYKNIRIIAFMKRFIRCLKKEGSSAALERWEICEAEKFVLGRMQTESFPMDANVIEGIRIERAEDGLIRVKTKIVNMPESCIFTRPILLPRNSLAVAQLIRTEHYKNNHAGLQIMMSKLREKYWIVHMRRQVKNVIRSCVVCSRFTCKKTEVPTAPLPEDRVKTASIFQVVGIDLAGPFFLKDGSKAWMVLFTCAVYRAIHLELVTSLSAEAFLLSLHRFISRRGRPSTIYTDNGTNFEGANNAIKLLDWAKIQKETQVDRIFWKFNVPASPWWGGWWERLIRICKDLSKRMLGRKKLNLPQLETCMFEVEAIVNSRPLTYISEDQDDLVPLTPAMFLRDIPAAEFPEEKALDAQALRNQHRDLCKLRDELKSRFVKEYLSQLVQRGTEKKSRIPEVGDIVLIESDDKKRIMWPMARIMELFPGRDGHIRVAKLKTSNGTLTRPMQRLFPLEVSTEEIPPINHRINVSAQVWKPSAEKEKEFRTRFGRKVIRPVRMGMD</sequence>
<dbReference type="GO" id="GO:0071897">
    <property type="term" value="P:DNA biosynthetic process"/>
    <property type="evidence" value="ECO:0007669"/>
    <property type="project" value="UniProtKB-ARBA"/>
</dbReference>
<dbReference type="Pfam" id="PF05380">
    <property type="entry name" value="Peptidase_A17"/>
    <property type="match status" value="1"/>
</dbReference>
<evidence type="ECO:0000313" key="3">
    <source>
        <dbReference type="EMBL" id="OXA45142.1"/>
    </source>
</evidence>
<dbReference type="InterPro" id="IPR041588">
    <property type="entry name" value="Integrase_H2C2"/>
</dbReference>
<dbReference type="InterPro" id="IPR036397">
    <property type="entry name" value="RNaseH_sf"/>
</dbReference>
<dbReference type="PANTHER" id="PTHR47331:SF1">
    <property type="entry name" value="GAG-LIKE PROTEIN"/>
    <property type="match status" value="1"/>
</dbReference>
<dbReference type="SUPFAM" id="SSF56672">
    <property type="entry name" value="DNA/RNA polymerases"/>
    <property type="match status" value="1"/>
</dbReference>
<dbReference type="Proteomes" id="UP000198287">
    <property type="component" value="Unassembled WGS sequence"/>
</dbReference>
<dbReference type="Gene3D" id="1.10.340.70">
    <property type="match status" value="1"/>
</dbReference>
<dbReference type="EMBL" id="LNIX01000018">
    <property type="protein sequence ID" value="OXA45142.1"/>
    <property type="molecule type" value="Genomic_DNA"/>
</dbReference>
<dbReference type="InterPro" id="IPR001584">
    <property type="entry name" value="Integrase_cat-core"/>
</dbReference>
<dbReference type="OMA" id="CAVEHEV"/>
<dbReference type="Pfam" id="PF18701">
    <property type="entry name" value="DUF5641"/>
    <property type="match status" value="1"/>
</dbReference>
<protein>
    <submittedName>
        <fullName evidence="3">Pro-Pol polyprotein</fullName>
    </submittedName>
</protein>
<evidence type="ECO:0000313" key="4">
    <source>
        <dbReference type="Proteomes" id="UP000198287"/>
    </source>
</evidence>
<evidence type="ECO:0000259" key="2">
    <source>
        <dbReference type="PROSITE" id="PS50994"/>
    </source>
</evidence>
<feature type="compositionally biased region" description="Polar residues" evidence="1">
    <location>
        <begin position="1"/>
        <end position="12"/>
    </location>
</feature>
<dbReference type="STRING" id="158441.A0A226DHX1"/>
<accession>A0A226DHX1</accession>
<dbReference type="Gene3D" id="3.30.420.10">
    <property type="entry name" value="Ribonuclease H-like superfamily/Ribonuclease H"/>
    <property type="match status" value="1"/>
</dbReference>
<dbReference type="GO" id="GO:0003676">
    <property type="term" value="F:nucleic acid binding"/>
    <property type="evidence" value="ECO:0007669"/>
    <property type="project" value="InterPro"/>
</dbReference>
<dbReference type="PANTHER" id="PTHR47331">
    <property type="entry name" value="PHD-TYPE DOMAIN-CONTAINING PROTEIN"/>
    <property type="match status" value="1"/>
</dbReference>
<dbReference type="GO" id="GO:0042575">
    <property type="term" value="C:DNA polymerase complex"/>
    <property type="evidence" value="ECO:0007669"/>
    <property type="project" value="UniProtKB-ARBA"/>
</dbReference>
<dbReference type="InterPro" id="IPR012337">
    <property type="entry name" value="RNaseH-like_sf"/>
</dbReference>
<keyword evidence="4" id="KW-1185">Reference proteome</keyword>
<dbReference type="InterPro" id="IPR043502">
    <property type="entry name" value="DNA/RNA_pol_sf"/>
</dbReference>
<evidence type="ECO:0000256" key="1">
    <source>
        <dbReference type="SAM" id="MobiDB-lite"/>
    </source>
</evidence>
<dbReference type="Pfam" id="PF17921">
    <property type="entry name" value="Integrase_H2C2"/>
    <property type="match status" value="1"/>
</dbReference>
<gene>
    <name evidence="3" type="ORF">Fcan01_20217</name>
</gene>
<dbReference type="GO" id="GO:0015074">
    <property type="term" value="P:DNA integration"/>
    <property type="evidence" value="ECO:0007669"/>
    <property type="project" value="InterPro"/>
</dbReference>
<organism evidence="3 4">
    <name type="scientific">Folsomia candida</name>
    <name type="common">Springtail</name>
    <dbReference type="NCBI Taxonomy" id="158441"/>
    <lineage>
        <taxon>Eukaryota</taxon>
        <taxon>Metazoa</taxon>
        <taxon>Ecdysozoa</taxon>
        <taxon>Arthropoda</taxon>
        <taxon>Hexapoda</taxon>
        <taxon>Collembola</taxon>
        <taxon>Entomobryomorpha</taxon>
        <taxon>Isotomoidea</taxon>
        <taxon>Isotomidae</taxon>
        <taxon>Proisotominae</taxon>
        <taxon>Folsomia</taxon>
    </lineage>
</organism>
<reference evidence="3 4" key="1">
    <citation type="submission" date="2015-12" db="EMBL/GenBank/DDBJ databases">
        <title>The genome of Folsomia candida.</title>
        <authorList>
            <person name="Faddeeva A."/>
            <person name="Derks M.F."/>
            <person name="Anvar Y."/>
            <person name="Smit S."/>
            <person name="Van Straalen N."/>
            <person name="Roelofs D."/>
        </authorList>
    </citation>
    <scope>NUCLEOTIDE SEQUENCE [LARGE SCALE GENOMIC DNA]</scope>
    <source>
        <strain evidence="3 4">VU population</strain>
        <tissue evidence="3">Whole body</tissue>
    </source>
</reference>
<proteinExistence type="predicted"/>
<comment type="caution">
    <text evidence="3">The sequence shown here is derived from an EMBL/GenBank/DDBJ whole genome shotgun (WGS) entry which is preliminary data.</text>
</comment>
<dbReference type="SUPFAM" id="SSF53098">
    <property type="entry name" value="Ribonuclease H-like"/>
    <property type="match status" value="1"/>
</dbReference>
<feature type="domain" description="Integrase catalytic" evidence="2">
    <location>
        <begin position="985"/>
        <end position="1175"/>
    </location>
</feature>
<dbReference type="InterPro" id="IPR040676">
    <property type="entry name" value="DUF5641"/>
</dbReference>
<dbReference type="InterPro" id="IPR008042">
    <property type="entry name" value="Retrotrans_Pao"/>
</dbReference>